<feature type="region of interest" description="Disordered" evidence="1">
    <location>
        <begin position="204"/>
        <end position="224"/>
    </location>
</feature>
<dbReference type="EMBL" id="BKCJ010020830">
    <property type="protein sequence ID" value="GEV34146.1"/>
    <property type="molecule type" value="Genomic_DNA"/>
</dbReference>
<feature type="compositionally biased region" description="Low complexity" evidence="1">
    <location>
        <begin position="209"/>
        <end position="219"/>
    </location>
</feature>
<reference evidence="2" key="1">
    <citation type="journal article" date="2019" name="Sci. Rep.">
        <title>Draft genome of Tanacetum cinerariifolium, the natural source of mosquito coil.</title>
        <authorList>
            <person name="Yamashiro T."/>
            <person name="Shiraishi A."/>
            <person name="Satake H."/>
            <person name="Nakayama K."/>
        </authorList>
    </citation>
    <scope>NUCLEOTIDE SEQUENCE</scope>
</reference>
<accession>A0A699GNB1</accession>
<proteinExistence type="predicted"/>
<name>A0A699GNB1_TANCI</name>
<evidence type="ECO:0000313" key="2">
    <source>
        <dbReference type="EMBL" id="GEV34146.1"/>
    </source>
</evidence>
<evidence type="ECO:0000256" key="1">
    <source>
        <dbReference type="SAM" id="MobiDB-lite"/>
    </source>
</evidence>
<organism evidence="2">
    <name type="scientific">Tanacetum cinerariifolium</name>
    <name type="common">Dalmatian daisy</name>
    <name type="synonym">Chrysanthemum cinerariifolium</name>
    <dbReference type="NCBI Taxonomy" id="118510"/>
    <lineage>
        <taxon>Eukaryota</taxon>
        <taxon>Viridiplantae</taxon>
        <taxon>Streptophyta</taxon>
        <taxon>Embryophyta</taxon>
        <taxon>Tracheophyta</taxon>
        <taxon>Spermatophyta</taxon>
        <taxon>Magnoliopsida</taxon>
        <taxon>eudicotyledons</taxon>
        <taxon>Gunneridae</taxon>
        <taxon>Pentapetalae</taxon>
        <taxon>asterids</taxon>
        <taxon>campanulids</taxon>
        <taxon>Asterales</taxon>
        <taxon>Asteraceae</taxon>
        <taxon>Asteroideae</taxon>
        <taxon>Anthemideae</taxon>
        <taxon>Anthemidinae</taxon>
        <taxon>Tanacetum</taxon>
    </lineage>
</organism>
<comment type="caution">
    <text evidence="2">The sequence shown here is derived from an EMBL/GenBank/DDBJ whole genome shotgun (WGS) entry which is preliminary data.</text>
</comment>
<gene>
    <name evidence="2" type="ORF">Tci_106123</name>
</gene>
<protein>
    <submittedName>
        <fullName evidence="2">Phospholipase-like protein</fullName>
    </submittedName>
</protein>
<dbReference type="Gene3D" id="1.10.510.10">
    <property type="entry name" value="Transferase(Phosphotransferase) domain 1"/>
    <property type="match status" value="1"/>
</dbReference>
<sequence length="564" mass="65132">MTRQGNLNAWRWKCLKLILTKKIETCHDDWASHVDSAEKEMLAVDNMSQNVESADGSHANKDTNIFTGKVKYSAFQIEIIRYEPSNEKSHLYNFGVILWKLATLQQPWGNLHLARTDAPENSLLYLIKRRQFNYIDPKEEDHFEFCKRVFPKIDNLKGEHLLKLLNKDVKFNQLDDKDVVPVCLLLALDYVFMGHELRHVTPSTPVLRSSTRGSSNSKSVNTRVRTEVRHELHVRTEVRSFVHKEKVHTEAVDQDLIERAVLAQTVKYQQQMIVYLQRHLLSVEQVTKKLRAGPSDVDHLDKNDNQYDNVSVGGLEHQYMDGVSQCMNVDPLDKNCNDVSDNFHVDGLDYQSMEGVSHCMSVDHISQTMKEVDESVAIDGLIRLRSQDVDHTFEVRDLVKEIFDDMPSGPDSTQVNNVKDVVESDIKIVVVPFQCQKFPGKVLVSPYVPLQSTKVKCKKRRRELKLNKLKRVIKTIVDFDGNEIQLMSWTEDLTRSLNAPKRTATVPEPVMSLFRDKNRMEFRWTFPWGEDGHVVQMDFWEKLVGRSYAKRGWLSSDIAPRALN</sequence>
<dbReference type="AlphaFoldDB" id="A0A699GNB1"/>